<dbReference type="OrthoDB" id="3219854at2759"/>
<feature type="region of interest" description="Disordered" evidence="1">
    <location>
        <begin position="1"/>
        <end position="35"/>
    </location>
</feature>
<reference evidence="4 5" key="1">
    <citation type="journal article" date="2020" name="ISME J.">
        <title>Uncovering the hidden diversity of litter-decomposition mechanisms in mushroom-forming fungi.</title>
        <authorList>
            <person name="Floudas D."/>
            <person name="Bentzer J."/>
            <person name="Ahren D."/>
            <person name="Johansson T."/>
            <person name="Persson P."/>
            <person name="Tunlid A."/>
        </authorList>
    </citation>
    <scope>NUCLEOTIDE SEQUENCE [LARGE SCALE GENOMIC DNA]</scope>
    <source>
        <strain evidence="4 5">CBS 146.42</strain>
    </source>
</reference>
<feature type="transmembrane region" description="Helical" evidence="2">
    <location>
        <begin position="219"/>
        <end position="244"/>
    </location>
</feature>
<feature type="compositionally biased region" description="Basic and acidic residues" evidence="1">
    <location>
        <begin position="681"/>
        <end position="700"/>
    </location>
</feature>
<evidence type="ECO:0000259" key="3">
    <source>
        <dbReference type="Pfam" id="PF20153"/>
    </source>
</evidence>
<protein>
    <recommendedName>
        <fullName evidence="3">DUF6535 domain-containing protein</fullName>
    </recommendedName>
</protein>
<keyword evidence="5" id="KW-1185">Reference proteome</keyword>
<feature type="compositionally biased region" description="Basic and acidic residues" evidence="1">
    <location>
        <begin position="708"/>
        <end position="717"/>
    </location>
</feature>
<dbReference type="Proteomes" id="UP000559027">
    <property type="component" value="Unassembled WGS sequence"/>
</dbReference>
<gene>
    <name evidence="4" type="ORF">D9756_002837</name>
</gene>
<dbReference type="Pfam" id="PF20153">
    <property type="entry name" value="DUF6535"/>
    <property type="match status" value="1"/>
</dbReference>
<evidence type="ECO:0000313" key="4">
    <source>
        <dbReference type="EMBL" id="KAF5362068.1"/>
    </source>
</evidence>
<proteinExistence type="predicted"/>
<feature type="transmembrane region" description="Helical" evidence="2">
    <location>
        <begin position="92"/>
        <end position="111"/>
    </location>
</feature>
<evidence type="ECO:0000256" key="2">
    <source>
        <dbReference type="SAM" id="Phobius"/>
    </source>
</evidence>
<dbReference type="EMBL" id="JAACJO010000002">
    <property type="protein sequence ID" value="KAF5362068.1"/>
    <property type="molecule type" value="Genomic_DNA"/>
</dbReference>
<feature type="transmembrane region" description="Helical" evidence="2">
    <location>
        <begin position="163"/>
        <end position="185"/>
    </location>
</feature>
<keyword evidence="2" id="KW-1133">Transmembrane helix</keyword>
<evidence type="ECO:0000313" key="5">
    <source>
        <dbReference type="Proteomes" id="UP000559027"/>
    </source>
</evidence>
<comment type="caution">
    <text evidence="4">The sequence shown here is derived from an EMBL/GenBank/DDBJ whole genome shotgun (WGS) entry which is preliminary data.</text>
</comment>
<keyword evidence="2" id="KW-0472">Membrane</keyword>
<dbReference type="InterPro" id="IPR045338">
    <property type="entry name" value="DUF6535"/>
</dbReference>
<evidence type="ECO:0000256" key="1">
    <source>
        <dbReference type="SAM" id="MobiDB-lite"/>
    </source>
</evidence>
<name>A0A8H5GBV5_9AGAR</name>
<feature type="transmembrane region" description="Helical" evidence="2">
    <location>
        <begin position="251"/>
        <end position="277"/>
    </location>
</feature>
<accession>A0A8H5GBV5</accession>
<feature type="transmembrane region" description="Helical" evidence="2">
    <location>
        <begin position="297"/>
        <end position="322"/>
    </location>
</feature>
<feature type="compositionally biased region" description="Basic residues" evidence="1">
    <location>
        <begin position="1"/>
        <end position="14"/>
    </location>
</feature>
<feature type="region of interest" description="Disordered" evidence="1">
    <location>
        <begin position="665"/>
        <end position="731"/>
    </location>
</feature>
<organism evidence="4 5">
    <name type="scientific">Leucocoprinus leucothites</name>
    <dbReference type="NCBI Taxonomy" id="201217"/>
    <lineage>
        <taxon>Eukaryota</taxon>
        <taxon>Fungi</taxon>
        <taxon>Dikarya</taxon>
        <taxon>Basidiomycota</taxon>
        <taxon>Agaricomycotina</taxon>
        <taxon>Agaricomycetes</taxon>
        <taxon>Agaricomycetidae</taxon>
        <taxon>Agaricales</taxon>
        <taxon>Agaricineae</taxon>
        <taxon>Agaricaceae</taxon>
        <taxon>Leucocoprinus</taxon>
    </lineage>
</organism>
<feature type="domain" description="DUF6535" evidence="3">
    <location>
        <begin position="70"/>
        <end position="245"/>
    </location>
</feature>
<keyword evidence="2" id="KW-0812">Transmembrane</keyword>
<sequence length="731" mass="83176">MNHFFKSPRQRARRYRSEDTITYAHPKPRRRSATTKRSMLPMHLQEKWTSDDEPYIYFDIDEGEAPKDVWKHCYDTVDKRDEELCRDLQDEISSLLVIAGLILGIITAFTVESYKWLQEDPTQSGAELLKQVVTLLNNTATQGSITLPQPFSPSHYQVIVNQLWFLAMVVSLSAVFIGTLCFQWLSAYRRSDAKYTSSPDALALRQVRLEGLLGWGVPFIPALLIMAVQAALFLFAAGLLYLLWNINERAALPIAAAGGVSVFVLASMVLPAVLPTLSLLLPSGVRVIPQCPFKSPWTWIVVRAVALLVIPCSYVLSLIRVFDQEFIRGWRKAQIGLLKGFQWEHYDGMWRKQWENRRVQRFSYYLLRGLTSVLETLGSHPTTGHIVKTGLQEFQGTSMEVAEVETFEELLRKDFTTIEKKLLSGVDPNKSEDPRALAFNALRDNFLNALMLQYLVGPNLALNRNVLSLRVELYIRIRNSGTPDMYTLVDNMARGDLFKTRTLSFRGVPKDRSYIGASLKCPVRTLREAKSLPFEIEIQFLRCVEPFVGTVWFNDREIYATALVLQASREQLTLLLERHEGKDRSFGDVMPTYFDKTTTTPVGEDDLPEINNQPVHAVTADLNALHDRVQSKMNKICSGHYGDWLETWRGFKKWTLSDWRRKKQENRRGFDEGDAGEVTEITERRDEMGENRDTNGESKGGEGGQEDASVRKTSEGRKTRRSSLEAGAGLV</sequence>
<dbReference type="AlphaFoldDB" id="A0A8H5GBV5"/>